<keyword evidence="7" id="KW-0804">Transcription</keyword>
<dbReference type="InterPro" id="IPR052035">
    <property type="entry name" value="ZnF_BED_domain_contain"/>
</dbReference>
<feature type="compositionally biased region" description="Basic and acidic residues" evidence="10">
    <location>
        <begin position="27"/>
        <end position="38"/>
    </location>
</feature>
<dbReference type="GO" id="GO:0005634">
    <property type="term" value="C:nucleus"/>
    <property type="evidence" value="ECO:0007669"/>
    <property type="project" value="UniProtKB-SubCell"/>
</dbReference>
<evidence type="ECO:0000256" key="2">
    <source>
        <dbReference type="ARBA" id="ARBA00022723"/>
    </source>
</evidence>
<dbReference type="InterPro" id="IPR036236">
    <property type="entry name" value="Znf_C2H2_sf"/>
</dbReference>
<comment type="caution">
    <text evidence="12">The sequence shown here is derived from an EMBL/GenBank/DDBJ whole genome shotgun (WGS) entry which is preliminary data.</text>
</comment>
<evidence type="ECO:0000256" key="8">
    <source>
        <dbReference type="ARBA" id="ARBA00023242"/>
    </source>
</evidence>
<keyword evidence="3 9" id="KW-0863">Zinc-finger</keyword>
<keyword evidence="6" id="KW-0238">DNA-binding</keyword>
<feature type="region of interest" description="Disordered" evidence="10">
    <location>
        <begin position="1"/>
        <end position="52"/>
    </location>
</feature>
<keyword evidence="5" id="KW-0805">Transcription regulation</keyword>
<evidence type="ECO:0000256" key="7">
    <source>
        <dbReference type="ARBA" id="ARBA00023163"/>
    </source>
</evidence>
<dbReference type="PROSITE" id="PS50808">
    <property type="entry name" value="ZF_BED"/>
    <property type="match status" value="1"/>
</dbReference>
<dbReference type="GO" id="GO:0046983">
    <property type="term" value="F:protein dimerization activity"/>
    <property type="evidence" value="ECO:0007669"/>
    <property type="project" value="InterPro"/>
</dbReference>
<evidence type="ECO:0000256" key="3">
    <source>
        <dbReference type="ARBA" id="ARBA00022771"/>
    </source>
</evidence>
<organism evidence="12">
    <name type="scientific">Sesamum angustifolium</name>
    <dbReference type="NCBI Taxonomy" id="2727405"/>
    <lineage>
        <taxon>Eukaryota</taxon>
        <taxon>Viridiplantae</taxon>
        <taxon>Streptophyta</taxon>
        <taxon>Embryophyta</taxon>
        <taxon>Tracheophyta</taxon>
        <taxon>Spermatophyta</taxon>
        <taxon>Magnoliopsida</taxon>
        <taxon>eudicotyledons</taxon>
        <taxon>Gunneridae</taxon>
        <taxon>Pentapetalae</taxon>
        <taxon>asterids</taxon>
        <taxon>lamiids</taxon>
        <taxon>Lamiales</taxon>
        <taxon>Pedaliaceae</taxon>
        <taxon>Sesamum</taxon>
    </lineage>
</organism>
<evidence type="ECO:0000256" key="4">
    <source>
        <dbReference type="ARBA" id="ARBA00022833"/>
    </source>
</evidence>
<sequence length="500" mass="57650">MESQPEDTSQPSVRESNNVTESNTKIEMSKDIPDKVEIEETSEDNSKRKRTSEAWNHFKRVKVEGIQFAECNYCKARLKAPAGYGTTHLHKHYENVCKKRPRKIDIRQSFVTTNKKPCFNMISRNTLKGDILKIYKDERTEYYNLLGKIKCRIAITTDMWTSSNNKGFMAVTGHFIDDNWTLHNCILRFFYDPTPHTAVVLVDTLVEALMDWNIDRKVPTITVDNCTTNDSMINHLLQKLPTKDMPLDGKVLHMRCCAHILNLIVNDGLYIIGSSIERICDSVIYWTGSPSRVEKFEETARQVPVNCTKKLRLDCKTRWNSTYLMLETAIIYKDVLPHLNVQEKNYKSLPTEEDWVNAIEICGKLKLFHQVRHNCYDLLFDYQSKCCTLNESSSSIGSLENTMSSDVHSNVNVDDSLDEFNNLWFQKLLKMARDILVIPVSTVASESAFSSSGKLINPYRNRLHHTTVEILVRQVMVYKLVLQYSMKKMTKTIVIASKEA</sequence>
<protein>
    <submittedName>
        <fullName evidence="12">AC transposase</fullName>
    </submittedName>
</protein>
<dbReference type="EMBL" id="JACGWK010000013">
    <property type="protein sequence ID" value="KAL0318299.1"/>
    <property type="molecule type" value="Genomic_DNA"/>
</dbReference>
<evidence type="ECO:0000256" key="9">
    <source>
        <dbReference type="PROSITE-ProRule" id="PRU00027"/>
    </source>
</evidence>
<dbReference type="Pfam" id="PF05699">
    <property type="entry name" value="Dimer_Tnp_hAT"/>
    <property type="match status" value="1"/>
</dbReference>
<evidence type="ECO:0000256" key="1">
    <source>
        <dbReference type="ARBA" id="ARBA00004123"/>
    </source>
</evidence>
<name>A0AAW2LGT6_9LAMI</name>
<feature type="domain" description="BED-type" evidence="11">
    <location>
        <begin position="49"/>
        <end position="104"/>
    </location>
</feature>
<comment type="subcellular location">
    <subcellularLocation>
        <location evidence="1">Nucleus</location>
    </subcellularLocation>
</comment>
<keyword evidence="2" id="KW-0479">Metal-binding</keyword>
<evidence type="ECO:0000259" key="11">
    <source>
        <dbReference type="PROSITE" id="PS50808"/>
    </source>
</evidence>
<dbReference type="InterPro" id="IPR003656">
    <property type="entry name" value="Znf_BED"/>
</dbReference>
<dbReference type="GO" id="GO:0003677">
    <property type="term" value="F:DNA binding"/>
    <property type="evidence" value="ECO:0007669"/>
    <property type="project" value="UniProtKB-KW"/>
</dbReference>
<dbReference type="SUPFAM" id="SSF57667">
    <property type="entry name" value="beta-beta-alpha zinc fingers"/>
    <property type="match status" value="1"/>
</dbReference>
<evidence type="ECO:0000256" key="6">
    <source>
        <dbReference type="ARBA" id="ARBA00023125"/>
    </source>
</evidence>
<proteinExistence type="predicted"/>
<keyword evidence="4" id="KW-0862">Zinc</keyword>
<evidence type="ECO:0000313" key="12">
    <source>
        <dbReference type="EMBL" id="KAL0318299.1"/>
    </source>
</evidence>
<dbReference type="Pfam" id="PF02892">
    <property type="entry name" value="zf-BED"/>
    <property type="match status" value="1"/>
</dbReference>
<dbReference type="PANTHER" id="PTHR46481:SF11">
    <property type="entry name" value="ZINC FINGER BED DOMAIN-CONTAINING PROTEIN RICESLEEPER 2-LIKE"/>
    <property type="match status" value="1"/>
</dbReference>
<feature type="compositionally biased region" description="Polar residues" evidence="10">
    <location>
        <begin position="1"/>
        <end position="26"/>
    </location>
</feature>
<reference evidence="12" key="1">
    <citation type="submission" date="2020-06" db="EMBL/GenBank/DDBJ databases">
        <authorList>
            <person name="Li T."/>
            <person name="Hu X."/>
            <person name="Zhang T."/>
            <person name="Song X."/>
            <person name="Zhang H."/>
            <person name="Dai N."/>
            <person name="Sheng W."/>
            <person name="Hou X."/>
            <person name="Wei L."/>
        </authorList>
    </citation>
    <scope>NUCLEOTIDE SEQUENCE</scope>
    <source>
        <strain evidence="12">G01</strain>
        <tissue evidence="12">Leaf</tissue>
    </source>
</reference>
<dbReference type="SMART" id="SM00614">
    <property type="entry name" value="ZnF_BED"/>
    <property type="match status" value="1"/>
</dbReference>
<dbReference type="SUPFAM" id="SSF53098">
    <property type="entry name" value="Ribonuclease H-like"/>
    <property type="match status" value="1"/>
</dbReference>
<dbReference type="InterPro" id="IPR008906">
    <property type="entry name" value="HATC_C_dom"/>
</dbReference>
<evidence type="ECO:0000256" key="10">
    <source>
        <dbReference type="SAM" id="MobiDB-lite"/>
    </source>
</evidence>
<dbReference type="AlphaFoldDB" id="A0AAW2LGT6"/>
<accession>A0AAW2LGT6</accession>
<gene>
    <name evidence="12" type="ORF">Sangu_1986100</name>
</gene>
<keyword evidence="8" id="KW-0539">Nucleus</keyword>
<evidence type="ECO:0000256" key="5">
    <source>
        <dbReference type="ARBA" id="ARBA00023015"/>
    </source>
</evidence>
<dbReference type="InterPro" id="IPR012337">
    <property type="entry name" value="RNaseH-like_sf"/>
</dbReference>
<dbReference type="GO" id="GO:0008270">
    <property type="term" value="F:zinc ion binding"/>
    <property type="evidence" value="ECO:0007669"/>
    <property type="project" value="UniProtKB-KW"/>
</dbReference>
<dbReference type="PANTHER" id="PTHR46481">
    <property type="entry name" value="ZINC FINGER BED DOMAIN-CONTAINING PROTEIN 4"/>
    <property type="match status" value="1"/>
</dbReference>
<reference evidence="12" key="2">
    <citation type="journal article" date="2024" name="Plant">
        <title>Genomic evolution and insights into agronomic trait innovations of Sesamum species.</title>
        <authorList>
            <person name="Miao H."/>
            <person name="Wang L."/>
            <person name="Qu L."/>
            <person name="Liu H."/>
            <person name="Sun Y."/>
            <person name="Le M."/>
            <person name="Wang Q."/>
            <person name="Wei S."/>
            <person name="Zheng Y."/>
            <person name="Lin W."/>
            <person name="Duan Y."/>
            <person name="Cao H."/>
            <person name="Xiong S."/>
            <person name="Wang X."/>
            <person name="Wei L."/>
            <person name="Li C."/>
            <person name="Ma Q."/>
            <person name="Ju M."/>
            <person name="Zhao R."/>
            <person name="Li G."/>
            <person name="Mu C."/>
            <person name="Tian Q."/>
            <person name="Mei H."/>
            <person name="Zhang T."/>
            <person name="Gao T."/>
            <person name="Zhang H."/>
        </authorList>
    </citation>
    <scope>NUCLEOTIDE SEQUENCE</scope>
    <source>
        <strain evidence="12">G01</strain>
    </source>
</reference>